<dbReference type="Pfam" id="PF05345">
    <property type="entry name" value="He_PIG"/>
    <property type="match status" value="2"/>
</dbReference>
<feature type="compositionally biased region" description="Polar residues" evidence="4">
    <location>
        <begin position="1305"/>
        <end position="1317"/>
    </location>
</feature>
<dbReference type="GO" id="GO:0005509">
    <property type="term" value="F:calcium ion binding"/>
    <property type="evidence" value="ECO:0007669"/>
    <property type="project" value="InterPro"/>
</dbReference>
<dbReference type="InterPro" id="IPR000498">
    <property type="entry name" value="OmpA-like_TM_dom"/>
</dbReference>
<reference evidence="7 8" key="1">
    <citation type="submission" date="2018-11" db="EMBL/GenBank/DDBJ databases">
        <title>Genomic Encyclopedia of Type Strains, Phase IV (KMG-IV): sequencing the most valuable type-strain genomes for metagenomic binning, comparative biology and taxonomic classification.</title>
        <authorList>
            <person name="Goeker M."/>
        </authorList>
    </citation>
    <scope>NUCLEOTIDE SEQUENCE [LARGE SCALE GENOMIC DNA]</scope>
    <source>
        <strain evidence="7 8">DSM 16974</strain>
    </source>
</reference>
<evidence type="ECO:0000256" key="2">
    <source>
        <dbReference type="ARBA" id="ARBA00022729"/>
    </source>
</evidence>
<dbReference type="Proteomes" id="UP000273643">
    <property type="component" value="Unassembled WGS sequence"/>
</dbReference>
<organism evidence="7 8">
    <name type="scientific">Marinimicrobium koreense</name>
    <dbReference type="NCBI Taxonomy" id="306545"/>
    <lineage>
        <taxon>Bacteria</taxon>
        <taxon>Pseudomonadati</taxon>
        <taxon>Pseudomonadota</taxon>
        <taxon>Gammaproteobacteria</taxon>
        <taxon>Cellvibrionales</taxon>
        <taxon>Cellvibrionaceae</taxon>
        <taxon>Marinimicrobium</taxon>
    </lineage>
</organism>
<dbReference type="InterPro" id="IPR053784">
    <property type="entry name" value="Choice_anch_U_dom"/>
</dbReference>
<dbReference type="NCBIfam" id="NF041766">
    <property type="entry name" value="choice_anch_U"/>
    <property type="match status" value="1"/>
</dbReference>
<dbReference type="Gene3D" id="2.60.40.3440">
    <property type="match status" value="1"/>
</dbReference>
<feature type="region of interest" description="Disordered" evidence="4">
    <location>
        <begin position="1592"/>
        <end position="1623"/>
    </location>
</feature>
<feature type="compositionally biased region" description="Acidic residues" evidence="4">
    <location>
        <begin position="2752"/>
        <end position="2769"/>
    </location>
</feature>
<dbReference type="InterPro" id="IPR032812">
    <property type="entry name" value="SbsA_Ig"/>
</dbReference>
<dbReference type="GO" id="GO:0009279">
    <property type="term" value="C:cell outer membrane"/>
    <property type="evidence" value="ECO:0007669"/>
    <property type="project" value="InterPro"/>
</dbReference>
<dbReference type="SUPFAM" id="SSF56925">
    <property type="entry name" value="OMPA-like"/>
    <property type="match status" value="1"/>
</dbReference>
<keyword evidence="3" id="KW-0626">Porin</keyword>
<dbReference type="NCBIfam" id="NF012211">
    <property type="entry name" value="tand_rpt_95"/>
    <property type="match status" value="5"/>
</dbReference>
<evidence type="ECO:0000256" key="4">
    <source>
        <dbReference type="SAM" id="MobiDB-lite"/>
    </source>
</evidence>
<evidence type="ECO:0000313" key="8">
    <source>
        <dbReference type="Proteomes" id="UP000273643"/>
    </source>
</evidence>
<feature type="domain" description="Cadherin" evidence="6">
    <location>
        <begin position="1921"/>
        <end position="2019"/>
    </location>
</feature>
<dbReference type="Gene3D" id="2.60.40.10">
    <property type="entry name" value="Immunoglobulins"/>
    <property type="match status" value="2"/>
</dbReference>
<feature type="region of interest" description="Disordered" evidence="4">
    <location>
        <begin position="2931"/>
        <end position="2987"/>
    </location>
</feature>
<feature type="chain" id="PRO_5018324427" evidence="5">
    <location>
        <begin position="26"/>
        <end position="3226"/>
    </location>
</feature>
<feature type="region of interest" description="Disordered" evidence="4">
    <location>
        <begin position="2745"/>
        <end position="2777"/>
    </location>
</feature>
<comment type="similarity">
    <text evidence="1">Belongs to the outer membrane OOP (TC 1.B.6) superfamily. OmpA family.</text>
</comment>
<evidence type="ECO:0000259" key="6">
    <source>
        <dbReference type="PROSITE" id="PS50268"/>
    </source>
</evidence>
<keyword evidence="3" id="KW-0813">Transport</keyword>
<keyword evidence="8" id="KW-1185">Reference proteome</keyword>
<dbReference type="InterPro" id="IPR006644">
    <property type="entry name" value="Cadg"/>
</dbReference>
<keyword evidence="3" id="KW-0406">Ion transport</keyword>
<keyword evidence="3" id="KW-0812">Transmembrane</keyword>
<evidence type="ECO:0000256" key="1">
    <source>
        <dbReference type="ARBA" id="ARBA00005710"/>
    </source>
</evidence>
<dbReference type="InterPro" id="IPR025592">
    <property type="entry name" value="DUF4347"/>
</dbReference>
<dbReference type="OrthoDB" id="5242130at2"/>
<dbReference type="Pfam" id="PF19078">
    <property type="entry name" value="Big_12"/>
    <property type="match status" value="2"/>
</dbReference>
<dbReference type="CDD" id="cd11304">
    <property type="entry name" value="Cadherin_repeat"/>
    <property type="match status" value="1"/>
</dbReference>
<keyword evidence="2 5" id="KW-0732">Signal</keyword>
<feature type="signal peptide" evidence="5">
    <location>
        <begin position="1"/>
        <end position="25"/>
    </location>
</feature>
<name>A0A3N1P1W5_9GAMM</name>
<sequence length="3226" mass="328247">MNQRKMTPLMALLVPLGVLSMPASAYTTVGSYQRRLSHPGEISYKSNGGESQLGTNRDRFVATERGPLSASDMRLVKPAKQALDLKVNTHTLKSESPQAQPLDLQAGRNIREIVIIDTSVPNYTTFTQNLKPGLQVRFVNADSDGEQQLQSILSDYADLDAIHIVSHAASGRIQLGTSTLTSENFGSDATATSLNGALREGGDLLFYGCNLANGRKGNEFLDLVSSRTGVDVAASNDFTGDAGKHGDWDLEVARGTIESSTPFSPSALKSFNHVLPLVSGGGGSISYAGSQGGAASIDATYTLSGGQTLEFDGADVSTHIITYVTAGSSGSYESTLTVSMTGGETFDVSSLEFFGTGYTYTFTPSNGSPVDASGSGTATLNFTGVSHFTVTSTGNMYASFGEIGISNIQVPSPNNEPTLTSTGDNPTFIEGGSAASLFSGTTISTSDSGQTIQALTFTVSNLSNGSNERINLDGSTIVLTDGASGTTAGNGLSYSVSVIGGTATVSLTGGSLSEAAAQTLVDNISYQNSSNTPDTTNRVVTLTSLQDSGGTANGGDDTVSLAVDSTVTMVETNDEPTLTATGSNPTFTEGGSAAGLFSGTSVSTIEAGQTLGALTLTVTNVNDGTDEVLYADGTAIALTDGTSGTTATNSLSYSVSVAGTTATVSLSGGTLSSAATQTLVNGLSYQNNSNTPDTSNRVVTITSLQDDGGTANGGDDTASLAVASTVTLNGVNDEPMLTATGSNPVFTEGGAAASLFSGASIGTVESGQTVNGLTFTVSNVTNGSNERINLDGSTIVLTDGTSGTTASNGLSYSVSVVGGTATVSLTGGALSEAAAQTLIDNISYQNNSNSPDTSDRVVTLTSLQDSGGTANGGDDTVSLAETSTVTVVGTNDEPTLTATGSNPTFTEGGAAAGLFSGASVSTVEFGQALEGLTFTVTNVNNGSDEVVNVDGTAIALTNGTSGTTATNSLSYSVSVSGTTATVSLSGGTLSSAATQTLVDSLSYQNNSNTPDTSNRVVTITSLQDNGGTGNGGSDTALLAVASTVTVSEVNDEPTLTATATDPNFSEGGSAVGLYSGASVSTIESGQTVSSFTLTVSNLSNGVSETLNADGSSIALTHGTSGSTSNNGLSYSVAVVGSTATVSFTGGSLSGAQAQSLIDNLSYLNTSVEVSTSSRVVTLTSVTDSGGTANGGDDTAALSIASSVSLADDVSPLVSDANISLSGSSGNGGAYVLGDTVTATWDNTAGGDNNSDIISSVAIDFSAFGGGASVPATNSSGTWSASYTIDGSSTSGSNLNVSVSATDNAGNTTTVADSSNAEVDNAAPTGHSVSFDDANVDASEASSIGFTFSGAEVGTSYSYSISSSGGGSNLTNTGTITSPGEQVTGIDASGLGNGTLTLAVTLTDSAGNAATAVTDTASLDTTVPTTSLSTAASDPTNGAFDITVTFGETVSGFDVSDITATNASLSSFSGSGASYTATVTPTTDGSVNVDVAADVAQDSVGNGNTAATTLSLTYDGTAPAPAITSAETSPSNSASFTATIDFGETVIGFAVGDISAGNASLSGFTDNGDGSFDVTVAPSSEGTVTLDVGASAAQDTAGNNSEAASQFSLEHDDSAPSLTGSSPVDGATGVWFNTDIDLTFSEAVTGQSGGVIEVFEADGTPVSSVSATSSDVSISGSTATIDIPDLEPTVSYYVQVSSGAFADSAGNIYGGIADPSELNFTVTNLAPSAGGDAAQIVEDQSADLGILNNDSDPEGDLNPASVQIVTPPAHGSTSIDTGSGAVTYTPDANFAGQDSFTYTVEDALGAVSNEATMTIGIININDAPVAGDDTANTPEDNPISIDVAADDTDIDDGDSVDPSTIVITAAPANGSAELVNGEVLYTPNTDFNGTDQFSYTIEDQNGGVSNAATVIVNVNGVNDTPTAADDSASVDEDNPVDVDVTANDSDIDGSVDATTVQVLDDVTNGTLSVDGTTGVVTYTPDENFNGTDTFTYVVQDDANGTSNEATVTLTVNPVNDAPVAEDNAATLQEETPHEVNVLGNDSDVDGSLDTASVEVVSAPSDGSTAIDTATGAITYTPDENFDGNDSFTYRVTDNEGAWSNVATVSMTVQGVNDAPLANDDDATTEEDTPATIDLLTNDNDVDGTLDVASIALTSPTHGSVSLNGDGTATYTPDEHFNGADSFTYTVNDDVGEPSNSATVSVTVTPVNDAPTLRGTPAASVNEGEAYSFTPTADDVDANETLTFSVTGQPAWAEFDNTTGALTGTPGIAASGRYPGIVISVSDGDATTDLAAFSIEVIDVNNVPTIGGMAPTTATVGQAYTFTATAEDSDESDTLTFSAAGLPGWLTLDSSTGELTGTPADDDVGSYTGLQVSVSDGAESASLAAFDLTVEPGADSDGDSFSDYQENLDGTDPNDPASYLDLMPPQLVAPEERVLDSEALFTQITLRDLLGLDEEASEAELQDALDQLASDDIDGDACCYPRVEGMEGNQLRLAPGRHEITWLAEDFQSNSAEATQVVNIRPMVSLSKDQVAVAGSTAVFSVILNGESPFYPLVIPYRVSDASTANDEDHDLTDGTVVLEAGEQRKTVEVTLAPNDGESRETLIIELDDRTGNDDDLADGYDKDNPNIYDINSGAKRQHRIAIVDGNVAPRVQLQLVQGEENRRLIPIEGGTATVTALVTDPNVGDSHQYDWSASDSALVDTDGDTGNNTLVFEPQALNPGRYRVATTVTDSAGEATSVSRHFLVVPVPPTLSPDEDSDGDGVDDDAEGFADDNGNGIPNYQDSLISSNVLLESAERQDAFLMECDPGLSCGLGAFALPTDNGGAQVGEETVGPTGAIPEDASFEPVGGIFDFELGDLPEPGQSARIVIPQTSPIPAQATYRKFQDGAWVTFVEDANNALHSAAGNPGYCPPPGDDDWENGLIEGYHCVQLTIEDGGPNDADGETNGNVADPGAVSRQRGDSQPEEPNPENPDQGASGYDGEVTTRSSGGGATGTWLLISLLGLGLLRSRPVSRRLGALIGAPLLGLTLMGASLDSVAQAVDPINDMRFELGLYSAKSSVSAGDFAQRMASHSDPISLSQYDVSRRSISLGIELPLAREFSLTLGYLNLGETQARFQTQVDNSQRLQQALEQHYPYSAKGWTLGQRLRLPLHERVSLLAEVGLYRWRSEVSAIGPQITPESTEGTDPLLGLGLEMPLNERVSAGLKIQRVFFGNQQVDLTGATINWRF</sequence>
<feature type="region of interest" description="Disordered" evidence="4">
    <location>
        <begin position="2390"/>
        <end position="2413"/>
    </location>
</feature>
<dbReference type="InterPro" id="IPR011250">
    <property type="entry name" value="OMP/PagP_B-barrel"/>
</dbReference>
<dbReference type="InterPro" id="IPR002126">
    <property type="entry name" value="Cadherin-like_dom"/>
</dbReference>
<dbReference type="SUPFAM" id="SSF49313">
    <property type="entry name" value="Cadherin-like"/>
    <property type="match status" value="2"/>
</dbReference>
<dbReference type="GO" id="GO:0015288">
    <property type="term" value="F:porin activity"/>
    <property type="evidence" value="ECO:0007669"/>
    <property type="project" value="UniProtKB-KW"/>
</dbReference>
<dbReference type="Gene3D" id="2.60.40.2810">
    <property type="match status" value="4"/>
</dbReference>
<dbReference type="InterPro" id="IPR038081">
    <property type="entry name" value="CalX-like_sf"/>
</dbReference>
<dbReference type="PROSITE" id="PS50268">
    <property type="entry name" value="CADHERIN_2"/>
    <property type="match status" value="1"/>
</dbReference>
<dbReference type="InterPro" id="IPR015919">
    <property type="entry name" value="Cadherin-like_sf"/>
</dbReference>
<dbReference type="Pfam" id="PF13205">
    <property type="entry name" value="Big_5"/>
    <property type="match status" value="1"/>
</dbReference>
<proteinExistence type="inferred from homology"/>
<dbReference type="EMBL" id="RJUK01000001">
    <property type="protein sequence ID" value="ROQ21521.1"/>
    <property type="molecule type" value="Genomic_DNA"/>
</dbReference>
<feature type="region of interest" description="Disordered" evidence="4">
    <location>
        <begin position="1305"/>
        <end position="1325"/>
    </location>
</feature>
<dbReference type="SUPFAM" id="SSF141072">
    <property type="entry name" value="CalX-like"/>
    <property type="match status" value="1"/>
</dbReference>
<accession>A0A3N1P1W5</accession>
<dbReference type="GO" id="GO:0007156">
    <property type="term" value="P:homophilic cell adhesion via plasma membrane adhesion molecules"/>
    <property type="evidence" value="ECO:0007669"/>
    <property type="project" value="InterPro"/>
</dbReference>
<gene>
    <name evidence="7" type="ORF">EDC38_2145</name>
</gene>
<dbReference type="InterPro" id="IPR013783">
    <property type="entry name" value="Ig-like_fold"/>
</dbReference>
<dbReference type="SMART" id="SM00736">
    <property type="entry name" value="CADG"/>
    <property type="match status" value="2"/>
</dbReference>
<evidence type="ECO:0000313" key="7">
    <source>
        <dbReference type="EMBL" id="ROQ21521.1"/>
    </source>
</evidence>
<evidence type="ECO:0000256" key="3">
    <source>
        <dbReference type="ARBA" id="ARBA00023114"/>
    </source>
</evidence>
<dbReference type="InterPro" id="IPR044048">
    <property type="entry name" value="Big_12"/>
</dbReference>
<dbReference type="Pfam" id="PF14252">
    <property type="entry name" value="DUF4347"/>
    <property type="match status" value="1"/>
</dbReference>
<feature type="compositionally biased region" description="Polar residues" evidence="4">
    <location>
        <begin position="1592"/>
        <end position="1607"/>
    </location>
</feature>
<dbReference type="GO" id="GO:0046930">
    <property type="term" value="C:pore complex"/>
    <property type="evidence" value="ECO:0007669"/>
    <property type="project" value="UniProtKB-KW"/>
</dbReference>
<dbReference type="Pfam" id="PF17963">
    <property type="entry name" value="Big_9"/>
    <property type="match status" value="5"/>
</dbReference>
<dbReference type="Pfam" id="PF01389">
    <property type="entry name" value="OmpA_membrane"/>
    <property type="match status" value="1"/>
</dbReference>
<comment type="caution">
    <text evidence="7">The sequence shown here is derived from an EMBL/GenBank/DDBJ whole genome shotgun (WGS) entry which is preliminary data.</text>
</comment>
<evidence type="ECO:0000256" key="5">
    <source>
        <dbReference type="SAM" id="SignalP"/>
    </source>
</evidence>
<protein>
    <submittedName>
        <fullName evidence="7">OmpA family protein</fullName>
    </submittedName>
</protein>